<evidence type="ECO:0000256" key="2">
    <source>
        <dbReference type="ARBA" id="ARBA00022679"/>
    </source>
</evidence>
<dbReference type="InterPro" id="IPR031356">
    <property type="entry name" value="Stealth_CR4"/>
</dbReference>
<dbReference type="Gene3D" id="3.30.300.320">
    <property type="match status" value="1"/>
</dbReference>
<dbReference type="Pfam" id="PF17103">
    <property type="entry name" value="Stealth_CR4"/>
    <property type="match status" value="1"/>
</dbReference>
<evidence type="ECO:0000256" key="11">
    <source>
        <dbReference type="SAM" id="Phobius"/>
    </source>
</evidence>
<feature type="region of interest" description="Disordered" evidence="10">
    <location>
        <begin position="627"/>
        <end position="646"/>
    </location>
</feature>
<dbReference type="Pfam" id="PF00066">
    <property type="entry name" value="Notch"/>
    <property type="match status" value="2"/>
</dbReference>
<dbReference type="InterPro" id="IPR000800">
    <property type="entry name" value="Notch_dom"/>
</dbReference>
<dbReference type="Proteomes" id="UP001195483">
    <property type="component" value="Unassembled WGS sequence"/>
</dbReference>
<evidence type="ECO:0000256" key="10">
    <source>
        <dbReference type="SAM" id="MobiDB-lite"/>
    </source>
</evidence>
<evidence type="ECO:0000259" key="12">
    <source>
        <dbReference type="PROSITE" id="PS50258"/>
    </source>
</evidence>
<evidence type="ECO:0000256" key="4">
    <source>
        <dbReference type="ARBA" id="ARBA00022737"/>
    </source>
</evidence>
<feature type="domain" description="LNR" evidence="12">
    <location>
        <begin position="426"/>
        <end position="470"/>
    </location>
</feature>
<dbReference type="PROSITE" id="PS50258">
    <property type="entry name" value="LNR"/>
    <property type="match status" value="1"/>
</dbReference>
<feature type="transmembrane region" description="Helical" evidence="11">
    <location>
        <begin position="1152"/>
        <end position="1171"/>
    </location>
</feature>
<dbReference type="InterPro" id="IPR021520">
    <property type="entry name" value="Stealth_CR2"/>
</dbReference>
<dbReference type="InterPro" id="IPR047141">
    <property type="entry name" value="Stealth"/>
</dbReference>
<name>A0AAE0VKS8_9BIVA</name>
<keyword evidence="3 11" id="KW-0812">Transmembrane</keyword>
<keyword evidence="8" id="KW-0325">Glycoprotein</keyword>
<comment type="subcellular location">
    <subcellularLocation>
        <location evidence="9">Endomembrane system</location>
        <topology evidence="9">Single-pass type I membrane protein</topology>
    </subcellularLocation>
</comment>
<keyword evidence="7" id="KW-1015">Disulfide bond</keyword>
<feature type="compositionally biased region" description="Polar residues" evidence="10">
    <location>
        <begin position="636"/>
        <end position="646"/>
    </location>
</feature>
<dbReference type="Pfam" id="PF17102">
    <property type="entry name" value="Stealth_CR3"/>
    <property type="match status" value="1"/>
</dbReference>
<dbReference type="GO" id="GO:0003976">
    <property type="term" value="F:UDP-N-acetylglucosamine-lysosomal-enzyme N-acetylglucosaminephosphotransferase activity"/>
    <property type="evidence" value="ECO:0007669"/>
    <property type="project" value="TreeGrafter"/>
</dbReference>
<feature type="compositionally biased region" description="Low complexity" evidence="10">
    <location>
        <begin position="1189"/>
        <end position="1203"/>
    </location>
</feature>
<reference evidence="13" key="3">
    <citation type="submission" date="2023-05" db="EMBL/GenBank/DDBJ databases">
        <authorList>
            <person name="Smith C.H."/>
        </authorList>
    </citation>
    <scope>NUCLEOTIDE SEQUENCE</scope>
    <source>
        <strain evidence="13">CHS0354</strain>
        <tissue evidence="13">Mantle</tissue>
    </source>
</reference>
<keyword evidence="2" id="KW-0808">Transferase</keyword>
<evidence type="ECO:0000313" key="14">
    <source>
        <dbReference type="Proteomes" id="UP001195483"/>
    </source>
</evidence>
<gene>
    <name evidence="13" type="ORF">CHS0354_031927</name>
</gene>
<feature type="transmembrane region" description="Helical" evidence="11">
    <location>
        <begin position="21"/>
        <end position="41"/>
    </location>
</feature>
<comment type="similarity">
    <text evidence="1">Belongs to the stealth family.</text>
</comment>
<dbReference type="PANTHER" id="PTHR24045">
    <property type="match status" value="1"/>
</dbReference>
<dbReference type="SMART" id="SM00004">
    <property type="entry name" value="NL"/>
    <property type="match status" value="2"/>
</dbReference>
<keyword evidence="14" id="KW-1185">Reference proteome</keyword>
<dbReference type="InterPro" id="IPR031357">
    <property type="entry name" value="Stealth_CR3"/>
</dbReference>
<accession>A0AAE0VKS8</accession>
<organism evidence="13 14">
    <name type="scientific">Potamilus streckersoni</name>
    <dbReference type="NCBI Taxonomy" id="2493646"/>
    <lineage>
        <taxon>Eukaryota</taxon>
        <taxon>Metazoa</taxon>
        <taxon>Spiralia</taxon>
        <taxon>Lophotrochozoa</taxon>
        <taxon>Mollusca</taxon>
        <taxon>Bivalvia</taxon>
        <taxon>Autobranchia</taxon>
        <taxon>Heteroconchia</taxon>
        <taxon>Palaeoheterodonta</taxon>
        <taxon>Unionida</taxon>
        <taxon>Unionoidea</taxon>
        <taxon>Unionidae</taxon>
        <taxon>Ambleminae</taxon>
        <taxon>Lampsilini</taxon>
        <taxon>Potamilus</taxon>
    </lineage>
</organism>
<evidence type="ECO:0000256" key="8">
    <source>
        <dbReference type="ARBA" id="ARBA00023180"/>
    </source>
</evidence>
<proteinExistence type="inferred from homology"/>
<evidence type="ECO:0000256" key="5">
    <source>
        <dbReference type="ARBA" id="ARBA00022989"/>
    </source>
</evidence>
<evidence type="ECO:0000256" key="6">
    <source>
        <dbReference type="ARBA" id="ARBA00023136"/>
    </source>
</evidence>
<dbReference type="InterPro" id="IPR041536">
    <property type="entry name" value="GNPTAB_reg"/>
</dbReference>
<evidence type="ECO:0000313" key="13">
    <source>
        <dbReference type="EMBL" id="KAK3581579.1"/>
    </source>
</evidence>
<reference evidence="13" key="1">
    <citation type="journal article" date="2021" name="Genome Biol. Evol.">
        <title>A High-Quality Reference Genome for a Parasitic Bivalve with Doubly Uniparental Inheritance (Bivalvia: Unionida).</title>
        <authorList>
            <person name="Smith C.H."/>
        </authorList>
    </citation>
    <scope>NUCLEOTIDE SEQUENCE</scope>
    <source>
        <strain evidence="13">CHS0354</strain>
    </source>
</reference>
<evidence type="ECO:0000256" key="3">
    <source>
        <dbReference type="ARBA" id="ARBA00022692"/>
    </source>
</evidence>
<feature type="region of interest" description="Disordered" evidence="10">
    <location>
        <begin position="1187"/>
        <end position="1212"/>
    </location>
</feature>
<dbReference type="Pfam" id="PF11380">
    <property type="entry name" value="Stealth_CR2"/>
    <property type="match status" value="1"/>
</dbReference>
<dbReference type="EMBL" id="JAEAOA010001897">
    <property type="protein sequence ID" value="KAK3581579.1"/>
    <property type="molecule type" value="Genomic_DNA"/>
</dbReference>
<keyword evidence="4" id="KW-0677">Repeat</keyword>
<dbReference type="GO" id="GO:0046835">
    <property type="term" value="P:carbohydrate phosphorylation"/>
    <property type="evidence" value="ECO:0007669"/>
    <property type="project" value="TreeGrafter"/>
</dbReference>
<evidence type="ECO:0000256" key="7">
    <source>
        <dbReference type="ARBA" id="ARBA00023157"/>
    </source>
</evidence>
<sequence>MENNLRKVIQKRVYDVISHKYGVLIVMCGVIAVTVSCIHFGETMVEWSTEKYAAVFNSFSDNIVGRSFRERLCLPVPIDVVYTWVNGSDPEMLIQLKRVKMEMEEELNTSRIHRNSKGETVCVFSNCLVTNIVLIDPMLPSNMTVSDLETYMPVFSDAKKIFKVTAPLGTANMTAVAFSNETYVEAVLNSTVWIAGMKRTLRRGYITSDWTIQNSMMLPDLILMSGFPYNLTGDELKAKLPEKHRKGIEAIQVFSEKGVAVVLAPNREDFLYILDHTNFTIDGKEPTLNAANLVWDLRDFSRDEDISASRFEDNDELRYSLRSIEKNAPWVRHIYIVTNGQIPYWLNLENPRVTIVTHEEIFVNKSHLPTFSSPAIEGHIHQIPGLSDKFIYMNDDVMFGREVWPDDFFSYSTGQKVYLTWPVPNCQEGCPSTWIRDGYCDKACNNSECEWDGGDCNGTSAQHGAGPWHGVGGWRSDQTGYCHSGCANNWMADRYCDTSCNVRQCGFDAGDCGVINFNQLYQIELLENQTSYTLPRGETVGFFNMTNFMTTFGAIDTAEQDENKVIRAVAIAKKFKVMTFVIHSGHNETRIYFQLNGKKENVTNVKKQMNFTLMVDTSVKIEPIDYSHGKNDTDSKSTATNKTSAGNKTEEYDLNTVKFEDISSDKQSPHIVFRQIEIPVAEKPMPSNLTILPLPVYLMHELDELNKEFKEGEITDLGYQQSLQLLWIKFLNSPKEDHVNASSLLKKPASYRLSPSRVAKDGKGKVGHLFHKVGGAPPLNKTGGFRRKQNLTNANLNAPRRHLLTINEEQDSFDDGVEGLPYSMFDMNKINTETGAFPWEKGMFADLQKKKEKLDQQESYVVGSHQGRRLLDTFGDSLRHVNRLYNKAFGYHARKVPAHMPHMIDKNIMAEMLERFPEEWAATSSHKVRSSTDMQYAFSYFYYMMGVREEITVEMFFDEIDTDKSSILSDREIRTLATRLYDLPLDLQTLTKIEQTFINCSRQLPAELINQSAVLEQEVYYEKDMPQVTRNLFIHCDQMVQIVRSNFKAKQKYKYTELDDTEVTFKMIKTNISSVVGQLDDVRKHPKKFICLNDNIDHGHEQAKTVKAILQDFYESFFPIQSQFELPRDYRNRFLHVNELREWRNYRDWLKFWTQVALSMLVLFTIASFFADKIEAAQRRFGRRRINVSNPTNNSDTNESSSTPFKMSIESV</sequence>
<reference evidence="13" key="2">
    <citation type="journal article" date="2021" name="Genome Biol. Evol.">
        <title>Developing a high-quality reference genome for a parasitic bivalve with doubly uniparental inheritance (Bivalvia: Unionida).</title>
        <authorList>
            <person name="Smith C.H."/>
        </authorList>
    </citation>
    <scope>NUCLEOTIDE SEQUENCE</scope>
    <source>
        <strain evidence="13">CHS0354</strain>
        <tissue evidence="13">Mantle</tissue>
    </source>
</reference>
<dbReference type="CDD" id="cd21600">
    <property type="entry name" value="RRM2_GNPTAB"/>
    <property type="match status" value="1"/>
</dbReference>
<evidence type="ECO:0000256" key="9">
    <source>
        <dbReference type="ARBA" id="ARBA00046288"/>
    </source>
</evidence>
<dbReference type="Pfam" id="PF17101">
    <property type="entry name" value="Stealth_CR1"/>
    <property type="match status" value="1"/>
</dbReference>
<evidence type="ECO:0000256" key="1">
    <source>
        <dbReference type="ARBA" id="ARBA00007583"/>
    </source>
</evidence>
<dbReference type="GO" id="GO:0005794">
    <property type="term" value="C:Golgi apparatus"/>
    <property type="evidence" value="ECO:0007669"/>
    <property type="project" value="TreeGrafter"/>
</dbReference>
<dbReference type="PANTHER" id="PTHR24045:SF0">
    <property type="entry name" value="N-ACETYLGLUCOSAMINE-1-PHOSPHOTRANSFERASE SUBUNITS ALPHA_BETA"/>
    <property type="match status" value="1"/>
</dbReference>
<dbReference type="AlphaFoldDB" id="A0AAE0VKS8"/>
<dbReference type="GO" id="GO:0016256">
    <property type="term" value="P:N-glycan processing to lysosome"/>
    <property type="evidence" value="ECO:0007669"/>
    <property type="project" value="TreeGrafter"/>
</dbReference>
<protein>
    <recommendedName>
        <fullName evidence="12">LNR domain-containing protein</fullName>
    </recommendedName>
</protein>
<keyword evidence="6 11" id="KW-0472">Membrane</keyword>
<keyword evidence="5 11" id="KW-1133">Transmembrane helix</keyword>
<comment type="caution">
    <text evidence="13">The sequence shown here is derived from an EMBL/GenBank/DDBJ whole genome shotgun (WGS) entry which is preliminary data.</text>
</comment>
<dbReference type="InterPro" id="IPR035993">
    <property type="entry name" value="Notch-like_dom_sf"/>
</dbReference>
<dbReference type="SUPFAM" id="SSF90193">
    <property type="entry name" value="Notch domain"/>
    <property type="match status" value="1"/>
</dbReference>
<dbReference type="InterPro" id="IPR031358">
    <property type="entry name" value="Stealth_CR1"/>
</dbReference>
<dbReference type="Pfam" id="PF18440">
    <property type="entry name" value="GlcNAc-1_reg"/>
    <property type="match status" value="1"/>
</dbReference>